<dbReference type="Proteomes" id="UP000627369">
    <property type="component" value="Unassembled WGS sequence"/>
</dbReference>
<comment type="similarity">
    <text evidence="7">Belongs to the transglycosylase MltG family.</text>
</comment>
<accession>A0A919G5J0</accession>
<evidence type="ECO:0000256" key="7">
    <source>
        <dbReference type="HAMAP-Rule" id="MF_02065"/>
    </source>
</evidence>
<dbReference type="Pfam" id="PF02618">
    <property type="entry name" value="YceG"/>
    <property type="match status" value="1"/>
</dbReference>
<dbReference type="InterPro" id="IPR003770">
    <property type="entry name" value="MLTG-like"/>
</dbReference>
<evidence type="ECO:0000313" key="9">
    <source>
        <dbReference type="EMBL" id="GHH77913.1"/>
    </source>
</evidence>
<evidence type="ECO:0000256" key="5">
    <source>
        <dbReference type="ARBA" id="ARBA00023239"/>
    </source>
</evidence>
<dbReference type="PANTHER" id="PTHR30518">
    <property type="entry name" value="ENDOLYTIC MUREIN TRANSGLYCOSYLASE"/>
    <property type="match status" value="1"/>
</dbReference>
<dbReference type="PANTHER" id="PTHR30518:SF2">
    <property type="entry name" value="ENDOLYTIC MUREIN TRANSGLYCOSYLASE"/>
    <property type="match status" value="1"/>
</dbReference>
<feature type="compositionally biased region" description="Basic residues" evidence="8">
    <location>
        <begin position="33"/>
        <end position="42"/>
    </location>
</feature>
<reference evidence="9" key="1">
    <citation type="journal article" date="2014" name="Int. J. Syst. Evol. Microbiol.">
        <title>Complete genome sequence of Corynebacterium casei LMG S-19264T (=DSM 44701T), isolated from a smear-ripened cheese.</title>
        <authorList>
            <consortium name="US DOE Joint Genome Institute (JGI-PGF)"/>
            <person name="Walter F."/>
            <person name="Albersmeier A."/>
            <person name="Kalinowski J."/>
            <person name="Ruckert C."/>
        </authorList>
    </citation>
    <scope>NUCLEOTIDE SEQUENCE</scope>
    <source>
        <strain evidence="9">CGMCC 4.7398</strain>
    </source>
</reference>
<keyword evidence="1 7" id="KW-1003">Cell membrane</keyword>
<evidence type="ECO:0000313" key="10">
    <source>
        <dbReference type="Proteomes" id="UP000627369"/>
    </source>
</evidence>
<dbReference type="EC" id="4.2.2.29" evidence="7"/>
<evidence type="ECO:0000256" key="1">
    <source>
        <dbReference type="ARBA" id="ARBA00022475"/>
    </source>
</evidence>
<sequence length="389" mass="41777">MNSPAKDSESPVTDLFTAPPRPQADPAFPGPRSVRRAQRRRRRGKRGRSLVVLLVALVLVGGAGYAVWSNLESLTGLTTPLESKDYPGPGGDQVDVEIAEGATGAAMGEALYEAGVVASVSAFTEAFEANPDSVLIRPGTHTMLEEMPARDAVALLVKNATVDLQLTIPEGYTVDQIVERAVQVTGLPAKDFEAALNRPGKIGLPKQAGGNAEGWLYPDTYTVTPDDTAVGLLSQMVERTSGVLKERNVSGADWQTVLTKASLVEREGFHAEDKPKIARAIDNRLEDGMFLEIDAAVAYGAGKPGTELTRADTENPKNRYNTYEHTGLPPGPIANPGEVSIDAVLNPAPGDWKFWVTVNLDTGETKFADDFAEHQTYVQELRDWQAANG</sequence>
<keyword evidence="2 7" id="KW-0812">Transmembrane</keyword>
<keyword evidence="5 7" id="KW-0456">Lyase</keyword>
<reference evidence="9" key="2">
    <citation type="submission" date="2020-09" db="EMBL/GenBank/DDBJ databases">
        <authorList>
            <person name="Sun Q."/>
            <person name="Zhou Y."/>
        </authorList>
    </citation>
    <scope>NUCLEOTIDE SEQUENCE</scope>
    <source>
        <strain evidence="9">CGMCC 4.7398</strain>
    </source>
</reference>
<gene>
    <name evidence="7" type="primary">mltG</name>
    <name evidence="9" type="ORF">GCM10017772_40110</name>
</gene>
<dbReference type="GO" id="GO:0009252">
    <property type="term" value="P:peptidoglycan biosynthetic process"/>
    <property type="evidence" value="ECO:0007669"/>
    <property type="project" value="UniProtKB-UniRule"/>
</dbReference>
<keyword evidence="10" id="KW-1185">Reference proteome</keyword>
<evidence type="ECO:0000256" key="2">
    <source>
        <dbReference type="ARBA" id="ARBA00022692"/>
    </source>
</evidence>
<proteinExistence type="inferred from homology"/>
<dbReference type="GO" id="GO:0005886">
    <property type="term" value="C:plasma membrane"/>
    <property type="evidence" value="ECO:0007669"/>
    <property type="project" value="UniProtKB-SubCell"/>
</dbReference>
<feature type="transmembrane region" description="Helical" evidence="7">
    <location>
        <begin position="49"/>
        <end position="68"/>
    </location>
</feature>
<dbReference type="AlphaFoldDB" id="A0A919G5J0"/>
<dbReference type="RefSeq" id="WP_229872611.1">
    <property type="nucleotide sequence ID" value="NZ_BNAS01000006.1"/>
</dbReference>
<keyword evidence="6 7" id="KW-0961">Cell wall biogenesis/degradation</keyword>
<feature type="site" description="Important for catalytic activity" evidence="7">
    <location>
        <position position="267"/>
    </location>
</feature>
<evidence type="ECO:0000256" key="6">
    <source>
        <dbReference type="ARBA" id="ARBA00023316"/>
    </source>
</evidence>
<dbReference type="GO" id="GO:0008932">
    <property type="term" value="F:lytic endotransglycosylase activity"/>
    <property type="evidence" value="ECO:0007669"/>
    <property type="project" value="UniProtKB-UniRule"/>
</dbReference>
<evidence type="ECO:0000256" key="3">
    <source>
        <dbReference type="ARBA" id="ARBA00022989"/>
    </source>
</evidence>
<dbReference type="GO" id="GO:0071555">
    <property type="term" value="P:cell wall organization"/>
    <property type="evidence" value="ECO:0007669"/>
    <property type="project" value="UniProtKB-KW"/>
</dbReference>
<evidence type="ECO:0000256" key="8">
    <source>
        <dbReference type="SAM" id="MobiDB-lite"/>
    </source>
</evidence>
<keyword evidence="4 7" id="KW-0472">Membrane</keyword>
<dbReference type="CDD" id="cd08010">
    <property type="entry name" value="MltG_like"/>
    <property type="match status" value="1"/>
</dbReference>
<comment type="subcellular location">
    <subcellularLocation>
        <location evidence="7">Cell membrane</location>
        <topology evidence="7">Single-pass membrane protein</topology>
    </subcellularLocation>
</comment>
<dbReference type="EMBL" id="BNAS01000006">
    <property type="protein sequence ID" value="GHH77913.1"/>
    <property type="molecule type" value="Genomic_DNA"/>
</dbReference>
<evidence type="ECO:0000256" key="4">
    <source>
        <dbReference type="ARBA" id="ARBA00023136"/>
    </source>
</evidence>
<dbReference type="Gene3D" id="3.30.1490.480">
    <property type="entry name" value="Endolytic murein transglycosylase"/>
    <property type="match status" value="1"/>
</dbReference>
<comment type="catalytic activity">
    <reaction evidence="7">
        <text>a peptidoglycan chain = a peptidoglycan chain with N-acetyl-1,6-anhydromuramyl-[peptide] at the reducing end + a peptidoglycan chain with N-acetylglucosamine at the non-reducing end.</text>
        <dbReference type="EC" id="4.2.2.29"/>
    </reaction>
</comment>
<dbReference type="HAMAP" id="MF_02065">
    <property type="entry name" value="MltG"/>
    <property type="match status" value="1"/>
</dbReference>
<keyword evidence="3 7" id="KW-1133">Transmembrane helix</keyword>
<feature type="region of interest" description="Disordered" evidence="8">
    <location>
        <begin position="1"/>
        <end position="42"/>
    </location>
</feature>
<organism evidence="9 10">
    <name type="scientific">Promicromonospora soli</name>
    <dbReference type="NCBI Taxonomy" id="2035533"/>
    <lineage>
        <taxon>Bacteria</taxon>
        <taxon>Bacillati</taxon>
        <taxon>Actinomycetota</taxon>
        <taxon>Actinomycetes</taxon>
        <taxon>Micrococcales</taxon>
        <taxon>Promicromonosporaceae</taxon>
        <taxon>Promicromonospora</taxon>
    </lineage>
</organism>
<comment type="function">
    <text evidence="7">Functions as a peptidoglycan terminase that cleaves nascent peptidoglycan strands endolytically to terminate their elongation.</text>
</comment>
<comment type="caution">
    <text evidence="9">The sequence shown here is derived from an EMBL/GenBank/DDBJ whole genome shotgun (WGS) entry which is preliminary data.</text>
</comment>
<protein>
    <recommendedName>
        <fullName evidence="7">Endolytic murein transglycosylase</fullName>
        <ecNumber evidence="7">4.2.2.29</ecNumber>
    </recommendedName>
    <alternativeName>
        <fullName evidence="7">Peptidoglycan lytic transglycosylase</fullName>
    </alternativeName>
    <alternativeName>
        <fullName evidence="7">Peptidoglycan polymerization terminase</fullName>
    </alternativeName>
</protein>
<dbReference type="NCBIfam" id="TIGR00247">
    <property type="entry name" value="endolytic transglycosylase MltG"/>
    <property type="match status" value="1"/>
</dbReference>
<name>A0A919G5J0_9MICO</name>